<sequence length="347" mass="36609">MEAGRKSIRKRKPLADCTNTISARTSSSSSSTSLIKHSKSISSTAKSSIPSSSVHKSLSIPNPNFTSPSKNPQNPSRFPSKSSASVLDAKSKADANCSPRHTLSIRNAKDKGKTAAHALPTVTASDSFSQSTSFGSSDIPPSPSTSSLLKASCSGTAHSDKSKSDVNCSPRHSLSIRNAEDKGKTDAHALPIITVLDSFNESKSIESSVAQKAAFPPNPSTLSLLQPSASGNDAPRKYEPLAVYSRRHSAEKLKRKGKNVIEPLAGLPSESMKTISIGKEIGDGTSGASMSCTVHRPKSKKMQRQSLPGGGDSSTHALPKDFIENQQAYFAEIDAFELPVEVASDSD</sequence>
<comment type="caution">
    <text evidence="8">The sequence shown here is derived from an EMBL/GenBank/DDBJ whole genome shotgun (WGS) entry which is preliminary data.</text>
</comment>
<dbReference type="GO" id="GO:0005634">
    <property type="term" value="C:nucleus"/>
    <property type="evidence" value="ECO:0007669"/>
    <property type="project" value="UniProtKB-SubCell"/>
</dbReference>
<feature type="compositionally biased region" description="Polar residues" evidence="6">
    <location>
        <begin position="60"/>
        <end position="85"/>
    </location>
</feature>
<dbReference type="AlphaFoldDB" id="A0AAN8ZCM8"/>
<feature type="compositionally biased region" description="Basic residues" evidence="6">
    <location>
        <begin position="1"/>
        <end position="12"/>
    </location>
</feature>
<accession>A0AAN8ZCM8</accession>
<feature type="compositionally biased region" description="Low complexity" evidence="6">
    <location>
        <begin position="18"/>
        <end position="59"/>
    </location>
</feature>
<evidence type="ECO:0000256" key="6">
    <source>
        <dbReference type="SAM" id="MobiDB-lite"/>
    </source>
</evidence>
<dbReference type="EMBL" id="JBAMMX010000009">
    <property type="protein sequence ID" value="KAK6932942.1"/>
    <property type="molecule type" value="Genomic_DNA"/>
</dbReference>
<dbReference type="GO" id="GO:0051301">
    <property type="term" value="P:cell division"/>
    <property type="evidence" value="ECO:0007669"/>
    <property type="project" value="UniProtKB-KW"/>
</dbReference>
<feature type="region of interest" description="Disordered" evidence="6">
    <location>
        <begin position="214"/>
        <end position="236"/>
    </location>
</feature>
<keyword evidence="3" id="KW-0539">Nucleus</keyword>
<keyword evidence="9" id="KW-1185">Reference proteome</keyword>
<dbReference type="InterPro" id="IPR057337">
    <property type="entry name" value="Sororin_C"/>
</dbReference>
<protein>
    <recommendedName>
        <fullName evidence="7">Sororin C-terminal region domain-containing protein</fullName>
    </recommendedName>
</protein>
<feature type="region of interest" description="Disordered" evidence="6">
    <location>
        <begin position="126"/>
        <end position="171"/>
    </location>
</feature>
<evidence type="ECO:0000313" key="8">
    <source>
        <dbReference type="EMBL" id="KAK6932942.1"/>
    </source>
</evidence>
<name>A0AAN8ZCM8_9MAGN</name>
<feature type="compositionally biased region" description="Polar residues" evidence="6">
    <location>
        <begin position="220"/>
        <end position="231"/>
    </location>
</feature>
<feature type="domain" description="Sororin C-terminal region" evidence="7">
    <location>
        <begin position="318"/>
        <end position="341"/>
    </location>
</feature>
<gene>
    <name evidence="8" type="ORF">RJ641_035836</name>
</gene>
<keyword evidence="1" id="KW-0132">Cell division</keyword>
<evidence type="ECO:0000256" key="2">
    <source>
        <dbReference type="ARBA" id="ARBA00022776"/>
    </source>
</evidence>
<feature type="region of interest" description="Disordered" evidence="6">
    <location>
        <begin position="286"/>
        <end position="319"/>
    </location>
</feature>
<keyword evidence="2" id="KW-0498">Mitosis</keyword>
<reference evidence="8 9" key="1">
    <citation type="submission" date="2023-12" db="EMBL/GenBank/DDBJ databases">
        <title>A high-quality genome assembly for Dillenia turbinata (Dilleniales).</title>
        <authorList>
            <person name="Chanderbali A."/>
        </authorList>
    </citation>
    <scope>NUCLEOTIDE SEQUENCE [LARGE SCALE GENOMIC DNA]</scope>
    <source>
        <strain evidence="8">LSX21</strain>
        <tissue evidence="8">Leaf</tissue>
    </source>
</reference>
<feature type="compositionally biased region" description="Low complexity" evidence="6">
    <location>
        <begin position="126"/>
        <end position="154"/>
    </location>
</feature>
<evidence type="ECO:0000256" key="1">
    <source>
        <dbReference type="ARBA" id="ARBA00022618"/>
    </source>
</evidence>
<evidence type="ECO:0000313" key="9">
    <source>
        <dbReference type="Proteomes" id="UP001370490"/>
    </source>
</evidence>
<dbReference type="Proteomes" id="UP001370490">
    <property type="component" value="Unassembled WGS sequence"/>
</dbReference>
<evidence type="ECO:0000259" key="7">
    <source>
        <dbReference type="Pfam" id="PF25220"/>
    </source>
</evidence>
<dbReference type="PANTHER" id="PTHR35740:SF1">
    <property type="entry name" value="OS12G0111700 PROTEIN"/>
    <property type="match status" value="1"/>
</dbReference>
<feature type="region of interest" description="Disordered" evidence="6">
    <location>
        <begin position="1"/>
        <end position="114"/>
    </location>
</feature>
<evidence type="ECO:0000256" key="5">
    <source>
        <dbReference type="ARBA" id="ARBA00093465"/>
    </source>
</evidence>
<organism evidence="8 9">
    <name type="scientific">Dillenia turbinata</name>
    <dbReference type="NCBI Taxonomy" id="194707"/>
    <lineage>
        <taxon>Eukaryota</taxon>
        <taxon>Viridiplantae</taxon>
        <taxon>Streptophyta</taxon>
        <taxon>Embryophyta</taxon>
        <taxon>Tracheophyta</taxon>
        <taxon>Spermatophyta</taxon>
        <taxon>Magnoliopsida</taxon>
        <taxon>eudicotyledons</taxon>
        <taxon>Gunneridae</taxon>
        <taxon>Pentapetalae</taxon>
        <taxon>Dilleniales</taxon>
        <taxon>Dilleniaceae</taxon>
        <taxon>Dillenia</taxon>
    </lineage>
</organism>
<comment type="similarity">
    <text evidence="5">Belongs to the sororin family.</text>
</comment>
<dbReference type="Pfam" id="PF25220">
    <property type="entry name" value="Sororin_C"/>
    <property type="match status" value="1"/>
</dbReference>
<evidence type="ECO:0000256" key="4">
    <source>
        <dbReference type="ARBA" id="ARBA00023306"/>
    </source>
</evidence>
<keyword evidence="4" id="KW-0131">Cell cycle</keyword>
<proteinExistence type="inferred from homology"/>
<dbReference type="PANTHER" id="PTHR35740">
    <property type="entry name" value="OS12G0111700 PROTEIN"/>
    <property type="match status" value="1"/>
</dbReference>
<evidence type="ECO:0000256" key="3">
    <source>
        <dbReference type="ARBA" id="ARBA00023242"/>
    </source>
</evidence>